<organism evidence="3 4">
    <name type="scientific">Aspergillus pseudoustus</name>
    <dbReference type="NCBI Taxonomy" id="1810923"/>
    <lineage>
        <taxon>Eukaryota</taxon>
        <taxon>Fungi</taxon>
        <taxon>Dikarya</taxon>
        <taxon>Ascomycota</taxon>
        <taxon>Pezizomycotina</taxon>
        <taxon>Eurotiomycetes</taxon>
        <taxon>Eurotiomycetidae</taxon>
        <taxon>Eurotiales</taxon>
        <taxon>Aspergillaceae</taxon>
        <taxon>Aspergillus</taxon>
        <taxon>Aspergillus subgen. Nidulantes</taxon>
    </lineage>
</organism>
<evidence type="ECO:0000259" key="2">
    <source>
        <dbReference type="Pfam" id="PF07632"/>
    </source>
</evidence>
<dbReference type="EMBL" id="JBFXLU010000252">
    <property type="protein sequence ID" value="KAL2833071.1"/>
    <property type="molecule type" value="Genomic_DNA"/>
</dbReference>
<keyword evidence="1" id="KW-0812">Transmembrane</keyword>
<keyword evidence="1" id="KW-0472">Membrane</keyword>
<name>A0ABR4IZ72_9EURO</name>
<feature type="domain" description="Cellulose-binding Sde182 nucleoside hydrolase-like" evidence="2">
    <location>
        <begin position="25"/>
        <end position="293"/>
    </location>
</feature>
<sequence>MKFFSLLTTTLPLTHGYTNRSSMPRTVVITDMEQEDLASIIRHLRYPNGLDTQGIIYGHAVRFYLSDREYTTAQWKWRWTGTRTIQDIVLPAYAHVFPNLLNHDPFFPTPDELLATVKIGNIDFEGEMERDTEGSDFTRGLLLDGDGWTLYLGSIEEEYENSGEWMQTKAAVSRKAVILTSSFQDETYVDYIAPNWPEIRVEDFSAAYETWGYNCERGEGNIRGLPDANEYSSGDWVKANIQTGVYGKVYRSWLDGQAMPGDALDGDNGVFNPLLDTGIQDPANPALGGWSGRPKQNSTSPNLWELVKTERNQIRSEVETYTTNRWAAAVQNDFAARIQWTRTTGLGHVHPRANILVSIYLSSGITYSAVAGMVMYLVKEGVKLSNSSS</sequence>
<dbReference type="InterPro" id="IPR036452">
    <property type="entry name" value="Ribo_hydro-like"/>
</dbReference>
<reference evidence="3 4" key="1">
    <citation type="submission" date="2024-07" db="EMBL/GenBank/DDBJ databases">
        <title>Section-level genome sequencing and comparative genomics of Aspergillus sections Usti and Cavernicolus.</title>
        <authorList>
            <consortium name="Lawrence Berkeley National Laboratory"/>
            <person name="Nybo J.L."/>
            <person name="Vesth T.C."/>
            <person name="Theobald S."/>
            <person name="Frisvad J.C."/>
            <person name="Larsen T.O."/>
            <person name="Kjaerboelling I."/>
            <person name="Rothschild-Mancinelli K."/>
            <person name="Lyhne E.K."/>
            <person name="Kogle M.E."/>
            <person name="Barry K."/>
            <person name="Clum A."/>
            <person name="Na H."/>
            <person name="Ledsgaard L."/>
            <person name="Lin J."/>
            <person name="Lipzen A."/>
            <person name="Kuo A."/>
            <person name="Riley R."/>
            <person name="Mondo S."/>
            <person name="Labutti K."/>
            <person name="Haridas S."/>
            <person name="Pangalinan J."/>
            <person name="Salamov A.A."/>
            <person name="Simmons B.A."/>
            <person name="Magnuson J.K."/>
            <person name="Chen J."/>
            <person name="Drula E."/>
            <person name="Henrissat B."/>
            <person name="Wiebenga A."/>
            <person name="Lubbers R.J."/>
            <person name="Gomes A.C."/>
            <person name="Makela M.R."/>
            <person name="Stajich J."/>
            <person name="Grigoriev I.V."/>
            <person name="Mortensen U.H."/>
            <person name="De Vries R.P."/>
            <person name="Baker S.E."/>
            <person name="Andersen M.R."/>
        </authorList>
    </citation>
    <scope>NUCLEOTIDE SEQUENCE [LARGE SCALE GENOMIC DNA]</scope>
    <source>
        <strain evidence="3 4">CBS 123904</strain>
    </source>
</reference>
<keyword evidence="1" id="KW-1133">Transmembrane helix</keyword>
<dbReference type="Gene3D" id="3.90.245.10">
    <property type="entry name" value="Ribonucleoside hydrolase-like"/>
    <property type="match status" value="1"/>
</dbReference>
<evidence type="ECO:0000313" key="3">
    <source>
        <dbReference type="EMBL" id="KAL2833071.1"/>
    </source>
</evidence>
<protein>
    <recommendedName>
        <fullName evidence="2">Cellulose-binding Sde182 nucleoside hydrolase-like domain-containing protein</fullName>
    </recommendedName>
</protein>
<accession>A0ABR4IZ72</accession>
<dbReference type="Pfam" id="PF07632">
    <property type="entry name" value="Sde182_NH-like"/>
    <property type="match status" value="1"/>
</dbReference>
<comment type="caution">
    <text evidence="3">The sequence shown here is derived from an EMBL/GenBank/DDBJ whole genome shotgun (WGS) entry which is preliminary data.</text>
</comment>
<gene>
    <name evidence="3" type="ORF">BJY01DRAFT_239631</name>
</gene>
<proteinExistence type="predicted"/>
<keyword evidence="4" id="KW-1185">Reference proteome</keyword>
<evidence type="ECO:0000256" key="1">
    <source>
        <dbReference type="SAM" id="Phobius"/>
    </source>
</evidence>
<dbReference type="InterPro" id="IPR011483">
    <property type="entry name" value="Sde182_NH-like"/>
</dbReference>
<evidence type="ECO:0000313" key="4">
    <source>
        <dbReference type="Proteomes" id="UP001610446"/>
    </source>
</evidence>
<feature type="transmembrane region" description="Helical" evidence="1">
    <location>
        <begin position="355"/>
        <end position="378"/>
    </location>
</feature>
<dbReference type="Proteomes" id="UP001610446">
    <property type="component" value="Unassembled WGS sequence"/>
</dbReference>